<gene>
    <name evidence="1" type="primary">cas6f</name>
    <name evidence="1" type="ORF">D5R81_02095</name>
</gene>
<dbReference type="EMBL" id="QYYH01000007">
    <property type="protein sequence ID" value="RJY19166.1"/>
    <property type="molecule type" value="Genomic_DNA"/>
</dbReference>
<dbReference type="InterPro" id="IPR042564">
    <property type="entry name" value="CRISPR-Cas6/Csy4_sf"/>
</dbReference>
<dbReference type="Proteomes" id="UP000273022">
    <property type="component" value="Unassembled WGS sequence"/>
</dbReference>
<comment type="caution">
    <text evidence="1">The sequence shown here is derived from an EMBL/GenBank/DDBJ whole genome shotgun (WGS) entry which is preliminary data.</text>
</comment>
<evidence type="ECO:0000313" key="2">
    <source>
        <dbReference type="Proteomes" id="UP000273022"/>
    </source>
</evidence>
<dbReference type="Pfam" id="PF09618">
    <property type="entry name" value="Cas_Csy4"/>
    <property type="match status" value="1"/>
</dbReference>
<accession>A0A3A6U4R0</accession>
<keyword evidence="2" id="KW-1185">Reference proteome</keyword>
<reference evidence="1 2" key="1">
    <citation type="submission" date="2018-09" db="EMBL/GenBank/DDBJ databases">
        <title>Phylogeny of the Shewanellaceae, and recommendation for two new genera, Pseudoshewanella and Parashewanella.</title>
        <authorList>
            <person name="Wang G."/>
        </authorList>
    </citation>
    <scope>NUCLEOTIDE SEQUENCE [LARGE SCALE GENOMIC DNA]</scope>
    <source>
        <strain evidence="1 2">KCTC 22492</strain>
    </source>
</reference>
<dbReference type="Gene3D" id="3.30.70.2540">
    <property type="entry name" value="CRISPR-associated endoribonuclease Cas6/Csy4"/>
    <property type="match status" value="1"/>
</dbReference>
<evidence type="ECO:0000313" key="1">
    <source>
        <dbReference type="EMBL" id="RJY19166.1"/>
    </source>
</evidence>
<dbReference type="OrthoDB" id="6104063at2"/>
<proteinExistence type="predicted"/>
<dbReference type="GO" id="GO:0004519">
    <property type="term" value="F:endonuclease activity"/>
    <property type="evidence" value="ECO:0007669"/>
    <property type="project" value="InterPro"/>
</dbReference>
<organism evidence="1 2">
    <name type="scientific">Parashewanella spongiae</name>
    <dbReference type="NCBI Taxonomy" id="342950"/>
    <lineage>
        <taxon>Bacteria</taxon>
        <taxon>Pseudomonadati</taxon>
        <taxon>Pseudomonadota</taxon>
        <taxon>Gammaproteobacteria</taxon>
        <taxon>Alteromonadales</taxon>
        <taxon>Shewanellaceae</taxon>
        <taxon>Parashewanella</taxon>
    </lineage>
</organism>
<sequence>MRSYFYITYLPENVNNELLAARCVNVLHGFVAKEDVVDIGISFPAWSEHTVGNQLAFVSTSKSKLTRILHHNYFSMMKEDGLFYISNIEPVPTGLKEIQFLRNNTIAKTTLGEKRRRNKRAFERAEARGDEYAPVQNNQAQFIHNYHILNCTSGSKNMSFPLYIQKREDTSHQNCDFNHYGLASNKLYSGTVPEFNFDQ</sequence>
<dbReference type="NCBIfam" id="TIGR02563">
    <property type="entry name" value="cas_Csy4"/>
    <property type="match status" value="1"/>
</dbReference>
<dbReference type="AlphaFoldDB" id="A0A3A6U4R0"/>
<dbReference type="RefSeq" id="WP_121852002.1">
    <property type="nucleotide sequence ID" value="NZ_CP037952.1"/>
</dbReference>
<dbReference type="GO" id="GO:0043571">
    <property type="term" value="P:maintenance of CRISPR repeat elements"/>
    <property type="evidence" value="ECO:0007669"/>
    <property type="project" value="InterPro"/>
</dbReference>
<name>A0A3A6U4R0_9GAMM</name>
<protein>
    <submittedName>
        <fullName evidence="1">Type I-F CRISPR-associated endoribonuclease Cas6/Csy4</fullName>
    </submittedName>
</protein>
<dbReference type="InterPro" id="IPR013396">
    <property type="entry name" value="CRISPR-assoc_prot_Csy4"/>
</dbReference>